<proteinExistence type="predicted"/>
<protein>
    <submittedName>
        <fullName evidence="1">Uncharacterized protein</fullName>
    </submittedName>
</protein>
<dbReference type="EMBL" id="NWTM01000005">
    <property type="protein sequence ID" value="RYC39423.1"/>
    <property type="molecule type" value="Genomic_DNA"/>
</dbReference>
<evidence type="ECO:0000313" key="2">
    <source>
        <dbReference type="Proteomes" id="UP001138460"/>
    </source>
</evidence>
<name>A0A9X8P3H5_9GAMM</name>
<accession>A0A9X8P3H5</accession>
<dbReference type="SUPFAM" id="SSF53448">
    <property type="entry name" value="Nucleotide-diphospho-sugar transferases"/>
    <property type="match status" value="1"/>
</dbReference>
<gene>
    <name evidence="1" type="ORF">CLR69_20235</name>
</gene>
<dbReference type="Proteomes" id="UP001138460">
    <property type="component" value="Unassembled WGS sequence"/>
</dbReference>
<evidence type="ECO:0000313" key="1">
    <source>
        <dbReference type="EMBL" id="RYC39423.1"/>
    </source>
</evidence>
<reference evidence="1 2" key="1">
    <citation type="journal article" date="2018" name="Syst. Appl. Microbiol.">
        <title>Pectobacterium zantedeschiae sp. nov. a new species of a soft rot pathogen isolated from Calla lily (Zantedeschia spp.).</title>
        <authorList>
            <person name="Waleron M."/>
            <person name="Misztak A."/>
            <person name="Waleron M."/>
            <person name="Franczuk M."/>
            <person name="Jonca J."/>
            <person name="Wielgomas B."/>
            <person name="Mikicinski A."/>
            <person name="Popovic T."/>
            <person name="Waleron K."/>
        </authorList>
    </citation>
    <scope>NUCLEOTIDE SEQUENCE [LARGE SCALE GENOMIC DNA]</scope>
    <source>
        <strain evidence="1 2">9M</strain>
    </source>
</reference>
<keyword evidence="2" id="KW-1185">Reference proteome</keyword>
<dbReference type="Gene3D" id="3.90.550.10">
    <property type="entry name" value="Spore Coat Polysaccharide Biosynthesis Protein SpsA, Chain A"/>
    <property type="match status" value="1"/>
</dbReference>
<dbReference type="InterPro" id="IPR029044">
    <property type="entry name" value="Nucleotide-diphossugar_trans"/>
</dbReference>
<dbReference type="AlphaFoldDB" id="A0A9X8P3H5"/>
<comment type="caution">
    <text evidence="1">The sequence shown here is derived from an EMBL/GenBank/DDBJ whole genome shotgun (WGS) entry which is preliminary data.</text>
</comment>
<sequence>MNMTAVVILYNTYLLESETLQSILINKLHNINLTLKIWNNGPNYLEEEDINKFFSFCSKSGINVDIFQDKRNVSLSKIYNLFINEKNYDYITILDQDSTLPEDFFAKIFHGKKTDIIIPLIFSNINEIVAQTHPYRLYDGEKIVTECSINQKIETVMSGITLSSNFTETIIKNWNSVFEERLGFYGIDSDFFKRLNEMESLSNISVCCKNKIHHSFALLDPNQSMSEFRKMELFYFKIFSRIAYQKKGPISTLWVTLRDFIRMKNNFVTTYNLVMFVLRKRHPRSIFDIRNHRPTHRL</sequence>
<organism evidence="1 2">
    <name type="scientific">Pectobacterium zantedeschiae</name>
    <dbReference type="NCBI Taxonomy" id="2034769"/>
    <lineage>
        <taxon>Bacteria</taxon>
        <taxon>Pseudomonadati</taxon>
        <taxon>Pseudomonadota</taxon>
        <taxon>Gammaproteobacteria</taxon>
        <taxon>Enterobacterales</taxon>
        <taxon>Pectobacteriaceae</taxon>
        <taxon>Pectobacterium</taxon>
    </lineage>
</organism>